<gene>
    <name evidence="2" type="ORF">HELGO_WM2512</name>
</gene>
<name>A0A6S6S8T5_9BACT</name>
<dbReference type="PANTHER" id="PTHR37826:SF3">
    <property type="entry name" value="J DOMAIN-CONTAINING PROTEIN"/>
    <property type="match status" value="1"/>
</dbReference>
<reference evidence="2" key="1">
    <citation type="submission" date="2020-01" db="EMBL/GenBank/DDBJ databases">
        <authorList>
            <person name="Meier V. D."/>
            <person name="Meier V D."/>
        </authorList>
    </citation>
    <scope>NUCLEOTIDE SEQUENCE</scope>
    <source>
        <strain evidence="2">HLG_WM_MAG_01</strain>
    </source>
</reference>
<evidence type="ECO:0000313" key="2">
    <source>
        <dbReference type="EMBL" id="CAA6801877.1"/>
    </source>
</evidence>
<feature type="transmembrane region" description="Helical" evidence="1">
    <location>
        <begin position="339"/>
        <end position="356"/>
    </location>
</feature>
<keyword evidence="2" id="KW-0547">Nucleotide-binding</keyword>
<keyword evidence="2" id="KW-0378">Hydrolase</keyword>
<keyword evidence="1" id="KW-0812">Transmembrane</keyword>
<dbReference type="GO" id="GO:0004386">
    <property type="term" value="F:helicase activity"/>
    <property type="evidence" value="ECO:0007669"/>
    <property type="project" value="UniProtKB-KW"/>
</dbReference>
<sequence length="376" mass="43336">MKFTAINFTCPSCGAPQKFSPLTGKLKCEFCSKEVAIELSKEIIHEYDFSSAISTLHDHKNRTIDKQVHCKKCGGDFTLTPFSFSSNCPYCQTPAIVDFVREITPKSILPFRYTHKEAQHLFTKWVGSRWFAPNAFKKYTQGHDKLVGYYLPHWTYDSDTNSQYSGLRGDIYYVTVTKTVMENGRQRRIQVQEPRINWTPVSGVVHVSFDDVTVGASQTISRTILDSIEPWDTTKLVPFDEKYLLGFEAEEYTIGLDNGFEYAKAKMAYKIEKNIRYDIGGNQQQIHHIDTKHNNVTYKNVLFPVWTASFIFKEKEYHYAINAQTGKVVGQRPYSYTKIFFALLTVASIVGGLMYVEEKGYLDKYFQTSSHYYIPH</sequence>
<proteinExistence type="predicted"/>
<accession>A0A6S6S8T5</accession>
<dbReference type="PANTHER" id="PTHR37826">
    <property type="entry name" value="FLOTILLIN BAND_7_5 DOMAIN PROTEIN"/>
    <property type="match status" value="1"/>
</dbReference>
<keyword evidence="2" id="KW-0067">ATP-binding</keyword>
<organism evidence="2">
    <name type="scientific">uncultured Sulfurovum sp</name>
    <dbReference type="NCBI Taxonomy" id="269237"/>
    <lineage>
        <taxon>Bacteria</taxon>
        <taxon>Pseudomonadati</taxon>
        <taxon>Campylobacterota</taxon>
        <taxon>Epsilonproteobacteria</taxon>
        <taxon>Campylobacterales</taxon>
        <taxon>Sulfurovaceae</taxon>
        <taxon>Sulfurovum</taxon>
        <taxon>environmental samples</taxon>
    </lineage>
</organism>
<keyword evidence="1" id="KW-1133">Transmembrane helix</keyword>
<dbReference type="EMBL" id="CACVAS010000020">
    <property type="protein sequence ID" value="CAA6801877.1"/>
    <property type="molecule type" value="Genomic_DNA"/>
</dbReference>
<protein>
    <submittedName>
        <fullName evidence="2">Primosomal protein N' (Replication factor Y)-superfamily II helicase</fullName>
    </submittedName>
</protein>
<evidence type="ECO:0000256" key="1">
    <source>
        <dbReference type="SAM" id="Phobius"/>
    </source>
</evidence>
<dbReference type="AlphaFoldDB" id="A0A6S6S8T5"/>
<keyword evidence="1" id="KW-0472">Membrane</keyword>
<keyword evidence="2" id="KW-0347">Helicase</keyword>